<accession>A0A9X1TEL5</accession>
<protein>
    <submittedName>
        <fullName evidence="2">GNAT family N-acetyltransferase</fullName>
    </submittedName>
</protein>
<evidence type="ECO:0000259" key="1">
    <source>
        <dbReference type="PROSITE" id="PS51186"/>
    </source>
</evidence>
<evidence type="ECO:0000313" key="2">
    <source>
        <dbReference type="EMBL" id="MCF0063326.1"/>
    </source>
</evidence>
<name>A0A9X1TEL5_9BACT</name>
<dbReference type="Pfam" id="PF00583">
    <property type="entry name" value="Acetyltransf_1"/>
    <property type="match status" value="1"/>
</dbReference>
<dbReference type="InterPro" id="IPR000182">
    <property type="entry name" value="GNAT_dom"/>
</dbReference>
<comment type="caution">
    <text evidence="2">The sequence shown here is derived from an EMBL/GenBank/DDBJ whole genome shotgun (WGS) entry which is preliminary data.</text>
</comment>
<gene>
    <name evidence="2" type="ORF">LXM26_17585</name>
</gene>
<dbReference type="PANTHER" id="PTHR43305">
    <property type="entry name" value="FAMILY N-ACETYLTRANSFERASE, PUTATIVE (AFU_ORTHOLOGUE AFUA_2G01380)-RELATED"/>
    <property type="match status" value="1"/>
</dbReference>
<dbReference type="Proteomes" id="UP001139000">
    <property type="component" value="Unassembled WGS sequence"/>
</dbReference>
<sequence>MELISFTILLLLTGLKNITVTMNVFYKLAETSEEFEQAKELFIEYANSLDIDLSFQNFSGELESVRLQYDKPTGALLLVYQDGSLAGCAGIRRLDDEIAELKRMYVRPDFRGFGIGKELLERAIATAARIGYKKVRLDTLSSMTKARSLYESFGFEPIDPYYFNPIEETIYMERVI</sequence>
<dbReference type="CDD" id="cd04301">
    <property type="entry name" value="NAT_SF"/>
    <property type="match status" value="1"/>
</dbReference>
<dbReference type="EMBL" id="JAJTTC010000004">
    <property type="protein sequence ID" value="MCF0063326.1"/>
    <property type="molecule type" value="Genomic_DNA"/>
</dbReference>
<dbReference type="AlphaFoldDB" id="A0A9X1TEL5"/>
<dbReference type="SUPFAM" id="SSF55729">
    <property type="entry name" value="Acyl-CoA N-acyltransferases (Nat)"/>
    <property type="match status" value="1"/>
</dbReference>
<dbReference type="InterPro" id="IPR016181">
    <property type="entry name" value="Acyl_CoA_acyltransferase"/>
</dbReference>
<dbReference type="Gene3D" id="3.40.630.30">
    <property type="match status" value="1"/>
</dbReference>
<evidence type="ECO:0000313" key="3">
    <source>
        <dbReference type="Proteomes" id="UP001139000"/>
    </source>
</evidence>
<proteinExistence type="predicted"/>
<dbReference type="PROSITE" id="PS51186">
    <property type="entry name" value="GNAT"/>
    <property type="match status" value="1"/>
</dbReference>
<reference evidence="2" key="1">
    <citation type="submission" date="2021-12" db="EMBL/GenBank/DDBJ databases">
        <title>Novel species in genus Dyadobacter.</title>
        <authorList>
            <person name="Ma C."/>
        </authorList>
    </citation>
    <scope>NUCLEOTIDE SEQUENCE</scope>
    <source>
        <strain evidence="2">LJ419</strain>
    </source>
</reference>
<dbReference type="InterPro" id="IPR052777">
    <property type="entry name" value="Acetyltransferase_Enz"/>
</dbReference>
<dbReference type="PANTHER" id="PTHR43305:SF1">
    <property type="entry name" value="FAMILY N-ACETYLTRANSFERASE, PUTATIVE (AFU_ORTHOLOGUE AFUA_2G01380)-RELATED"/>
    <property type="match status" value="1"/>
</dbReference>
<keyword evidence="3" id="KW-1185">Reference proteome</keyword>
<dbReference type="GO" id="GO:0016747">
    <property type="term" value="F:acyltransferase activity, transferring groups other than amino-acyl groups"/>
    <property type="evidence" value="ECO:0007669"/>
    <property type="project" value="InterPro"/>
</dbReference>
<dbReference type="RefSeq" id="WP_234656337.1">
    <property type="nucleotide sequence ID" value="NZ_CP094997.1"/>
</dbReference>
<feature type="domain" description="N-acetyltransferase" evidence="1">
    <location>
        <begin position="24"/>
        <end position="176"/>
    </location>
</feature>
<organism evidence="2 3">
    <name type="scientific">Dyadobacter chenwenxiniae</name>
    <dbReference type="NCBI Taxonomy" id="2906456"/>
    <lineage>
        <taxon>Bacteria</taxon>
        <taxon>Pseudomonadati</taxon>
        <taxon>Bacteroidota</taxon>
        <taxon>Cytophagia</taxon>
        <taxon>Cytophagales</taxon>
        <taxon>Spirosomataceae</taxon>
        <taxon>Dyadobacter</taxon>
    </lineage>
</organism>